<dbReference type="InterPro" id="IPR032823">
    <property type="entry name" value="BCA_ABC_TP_C"/>
</dbReference>
<feature type="domain" description="ABC transporter" evidence="4">
    <location>
        <begin position="6"/>
        <end position="244"/>
    </location>
</feature>
<evidence type="ECO:0000256" key="3">
    <source>
        <dbReference type="ARBA" id="ARBA00022840"/>
    </source>
</evidence>
<dbReference type="EMBL" id="JAWSTH010000003">
    <property type="protein sequence ID" value="MDW5593148.1"/>
    <property type="molecule type" value="Genomic_DNA"/>
</dbReference>
<dbReference type="Pfam" id="PF00005">
    <property type="entry name" value="ABC_tran"/>
    <property type="match status" value="1"/>
</dbReference>
<dbReference type="Proteomes" id="UP001284601">
    <property type="component" value="Unassembled WGS sequence"/>
</dbReference>
<evidence type="ECO:0000313" key="5">
    <source>
        <dbReference type="EMBL" id="MDW5593148.1"/>
    </source>
</evidence>
<name>A0ABU4HIL8_9ACTN</name>
<sequence>MTADLLDGSAVGMRFGGVHALREVDVALQPGRRLGLIGPNGSGKTTLLNVLSGVYRATSGAIHFRGRSIDRLGPGARARLGIVRTFQHPQLAASLTIAENVRLGAALGRRVHGSSAAEETARVDAALELFGCAAYGEGLPDEVPYGVRKMAEVARAAAVEPVVLLLDEPAAGLSREERSELIEAIERYYREHPQTALCLVEHDVPLVTALCPELLVLAAGQALASGPAQEVVRDEQVRVAYLGENVELKDTEEVG</sequence>
<keyword evidence="1" id="KW-0813">Transport</keyword>
<evidence type="ECO:0000256" key="1">
    <source>
        <dbReference type="ARBA" id="ARBA00022448"/>
    </source>
</evidence>
<dbReference type="SMART" id="SM00382">
    <property type="entry name" value="AAA"/>
    <property type="match status" value="1"/>
</dbReference>
<dbReference type="PANTHER" id="PTHR45772:SF1">
    <property type="entry name" value="ABC TRANSPORTER ATP-BINDING PROTEIN"/>
    <property type="match status" value="1"/>
</dbReference>
<keyword evidence="6" id="KW-1185">Reference proteome</keyword>
<dbReference type="InterPro" id="IPR051120">
    <property type="entry name" value="ABC_AA/LPS_Transport"/>
</dbReference>
<reference evidence="6" key="1">
    <citation type="submission" date="2023-07" db="EMBL/GenBank/DDBJ databases">
        <title>Conexibacter stalactiti sp. nov., isolated from stalactites in a lava cave and emended description of the genus Conexibacter.</title>
        <authorList>
            <person name="Lee S.D."/>
        </authorList>
    </citation>
    <scope>NUCLEOTIDE SEQUENCE [LARGE SCALE GENOMIC DNA]</scope>
    <source>
        <strain evidence="6">KCTC 39840</strain>
    </source>
</reference>
<reference evidence="5 6" key="2">
    <citation type="submission" date="2023-10" db="EMBL/GenBank/DDBJ databases">
        <authorList>
            <person name="Han X.F."/>
        </authorList>
    </citation>
    <scope>NUCLEOTIDE SEQUENCE [LARGE SCALE GENOMIC DNA]</scope>
    <source>
        <strain evidence="5 6">KCTC 39840</strain>
    </source>
</reference>
<evidence type="ECO:0000259" key="4">
    <source>
        <dbReference type="PROSITE" id="PS50893"/>
    </source>
</evidence>
<dbReference type="Pfam" id="PF12399">
    <property type="entry name" value="BCA_ABC_TP_C"/>
    <property type="match status" value="1"/>
</dbReference>
<comment type="caution">
    <text evidence="5">The sequence shown here is derived from an EMBL/GenBank/DDBJ whole genome shotgun (WGS) entry which is preliminary data.</text>
</comment>
<evidence type="ECO:0000313" key="6">
    <source>
        <dbReference type="Proteomes" id="UP001284601"/>
    </source>
</evidence>
<dbReference type="RefSeq" id="WP_318595410.1">
    <property type="nucleotide sequence ID" value="NZ_JAWSTH010000003.1"/>
</dbReference>
<keyword evidence="3 5" id="KW-0067">ATP-binding</keyword>
<gene>
    <name evidence="5" type="ORF">R7226_02285</name>
</gene>
<protein>
    <submittedName>
        <fullName evidence="5">ATP-binding cassette domain-containing protein</fullName>
    </submittedName>
</protein>
<accession>A0ABU4HIL8</accession>
<organism evidence="5 6">
    <name type="scientific">Conexibacter stalactiti</name>
    <dbReference type="NCBI Taxonomy" id="1940611"/>
    <lineage>
        <taxon>Bacteria</taxon>
        <taxon>Bacillati</taxon>
        <taxon>Actinomycetota</taxon>
        <taxon>Thermoleophilia</taxon>
        <taxon>Solirubrobacterales</taxon>
        <taxon>Conexibacteraceae</taxon>
        <taxon>Conexibacter</taxon>
    </lineage>
</organism>
<keyword evidence="2" id="KW-0547">Nucleotide-binding</keyword>
<evidence type="ECO:0000256" key="2">
    <source>
        <dbReference type="ARBA" id="ARBA00022741"/>
    </source>
</evidence>
<dbReference type="SUPFAM" id="SSF52540">
    <property type="entry name" value="P-loop containing nucleoside triphosphate hydrolases"/>
    <property type="match status" value="1"/>
</dbReference>
<dbReference type="GO" id="GO:0005524">
    <property type="term" value="F:ATP binding"/>
    <property type="evidence" value="ECO:0007669"/>
    <property type="project" value="UniProtKB-KW"/>
</dbReference>
<dbReference type="InterPro" id="IPR003439">
    <property type="entry name" value="ABC_transporter-like_ATP-bd"/>
</dbReference>
<dbReference type="Gene3D" id="3.40.50.300">
    <property type="entry name" value="P-loop containing nucleotide triphosphate hydrolases"/>
    <property type="match status" value="1"/>
</dbReference>
<dbReference type="PROSITE" id="PS50893">
    <property type="entry name" value="ABC_TRANSPORTER_2"/>
    <property type="match status" value="1"/>
</dbReference>
<dbReference type="InterPro" id="IPR027417">
    <property type="entry name" value="P-loop_NTPase"/>
</dbReference>
<dbReference type="InterPro" id="IPR003593">
    <property type="entry name" value="AAA+_ATPase"/>
</dbReference>
<dbReference type="PANTHER" id="PTHR45772">
    <property type="entry name" value="CONSERVED COMPONENT OF ABC TRANSPORTER FOR NATURAL AMINO ACIDS-RELATED"/>
    <property type="match status" value="1"/>
</dbReference>
<proteinExistence type="predicted"/>